<evidence type="ECO:0000313" key="1">
    <source>
        <dbReference type="EMBL" id="MVL44947.1"/>
    </source>
</evidence>
<comment type="caution">
    <text evidence="1">The sequence shown here is derived from an EMBL/GenBank/DDBJ whole genome shotgun (WGS) entry which is preliminary data.</text>
</comment>
<evidence type="ECO:0000313" key="2">
    <source>
        <dbReference type="Proteomes" id="UP000434412"/>
    </source>
</evidence>
<gene>
    <name evidence="1" type="ORF">GO941_05510</name>
</gene>
<dbReference type="EMBL" id="WPVZ01000348">
    <property type="protein sequence ID" value="MVL44947.1"/>
    <property type="molecule type" value="Genomic_DNA"/>
</dbReference>
<protein>
    <submittedName>
        <fullName evidence="1">Uncharacterized protein</fullName>
    </submittedName>
</protein>
<dbReference type="AlphaFoldDB" id="A0A6B0CW10"/>
<proteinExistence type="predicted"/>
<sequence>MMKEVLLLAHENENDERELMPDENIDTLKDACQNLNLTVIKTYTQADDLHYDIEHNIVANLPVILWGDACDYPGLKQSNLDCYSHIDILPHLEMIGA</sequence>
<dbReference type="RefSeq" id="WP_053023602.1">
    <property type="nucleotide sequence ID" value="NZ_CP121204.1"/>
</dbReference>
<dbReference type="Proteomes" id="UP000434412">
    <property type="component" value="Unassembled WGS sequence"/>
</dbReference>
<organism evidence="1 2">
    <name type="scientific">Staphylococcus aureus</name>
    <dbReference type="NCBI Taxonomy" id="1280"/>
    <lineage>
        <taxon>Bacteria</taxon>
        <taxon>Bacillati</taxon>
        <taxon>Bacillota</taxon>
        <taxon>Bacilli</taxon>
        <taxon>Bacillales</taxon>
        <taxon>Staphylococcaceae</taxon>
        <taxon>Staphylococcus</taxon>
    </lineage>
</organism>
<reference evidence="1 2" key="1">
    <citation type="submission" date="2019-11" db="EMBL/GenBank/DDBJ databases">
        <title>Implementation of targeted gown and glove precautions to prevent Staphylococcus aureus acquisition in community-based nursing homes.</title>
        <authorList>
            <person name="Stine O.C."/>
        </authorList>
    </citation>
    <scope>NUCLEOTIDE SEQUENCE [LARGE SCALE GENOMIC DNA]</scope>
    <source>
        <strain evidence="1 2">S_2023.LVRQ.AN</strain>
    </source>
</reference>
<accession>A0A6B0CW10</accession>
<name>A0A6B0CW10_STAAU</name>